<evidence type="ECO:0000313" key="2">
    <source>
        <dbReference type="Proteomes" id="UP000887578"/>
    </source>
</evidence>
<organism evidence="2 3">
    <name type="scientific">Panagrolaimus davidi</name>
    <dbReference type="NCBI Taxonomy" id="227884"/>
    <lineage>
        <taxon>Eukaryota</taxon>
        <taxon>Metazoa</taxon>
        <taxon>Ecdysozoa</taxon>
        <taxon>Nematoda</taxon>
        <taxon>Chromadorea</taxon>
        <taxon>Rhabditida</taxon>
        <taxon>Tylenchina</taxon>
        <taxon>Panagrolaimomorpha</taxon>
        <taxon>Panagrolaimoidea</taxon>
        <taxon>Panagrolaimidae</taxon>
        <taxon>Panagrolaimus</taxon>
    </lineage>
</organism>
<protein>
    <submittedName>
        <fullName evidence="3">Uncharacterized protein</fullName>
    </submittedName>
</protein>
<dbReference type="AlphaFoldDB" id="A0A914P6Z1"/>
<name>A0A914P6Z1_9BILA</name>
<dbReference type="Proteomes" id="UP000887578">
    <property type="component" value="Unplaced"/>
</dbReference>
<feature type="compositionally biased region" description="Basic and acidic residues" evidence="1">
    <location>
        <begin position="55"/>
        <end position="71"/>
    </location>
</feature>
<feature type="region of interest" description="Disordered" evidence="1">
    <location>
        <begin position="50"/>
        <end position="71"/>
    </location>
</feature>
<evidence type="ECO:0000256" key="1">
    <source>
        <dbReference type="SAM" id="MobiDB-lite"/>
    </source>
</evidence>
<proteinExistence type="predicted"/>
<sequence length="101" mass="11586">MTESFAASAELIDRESRLRIDELQNRAKIQNAMLPNIDELAAISKQKLQAEADEAASKAERSRYEAEKAKEEAELKKIERQKAEIELQKMQLELQKLQNNS</sequence>
<dbReference type="WBParaSite" id="PDA_v2.g13179.t1">
    <property type="protein sequence ID" value="PDA_v2.g13179.t1"/>
    <property type="gene ID" value="PDA_v2.g13179"/>
</dbReference>
<reference evidence="3" key="1">
    <citation type="submission" date="2022-11" db="UniProtKB">
        <authorList>
            <consortium name="WormBaseParasite"/>
        </authorList>
    </citation>
    <scope>IDENTIFICATION</scope>
</reference>
<keyword evidence="2" id="KW-1185">Reference proteome</keyword>
<evidence type="ECO:0000313" key="3">
    <source>
        <dbReference type="WBParaSite" id="PDA_v2.g13179.t1"/>
    </source>
</evidence>
<accession>A0A914P6Z1</accession>